<evidence type="ECO:0000313" key="7">
    <source>
        <dbReference type="Proteomes" id="UP000005286"/>
    </source>
</evidence>
<dbReference type="PANTHER" id="PTHR43055:SF1">
    <property type="entry name" value="FORMATE-DEPENDENT PHOSPHORIBOSYLGLYCINAMIDE FORMYLTRANSFERASE"/>
    <property type="match status" value="1"/>
</dbReference>
<evidence type="ECO:0000256" key="2">
    <source>
        <dbReference type="ARBA" id="ARBA00022741"/>
    </source>
</evidence>
<keyword evidence="2 4" id="KW-0547">Nucleotide-binding</keyword>
<name>F0GT88_9FIRM</name>
<comment type="caution">
    <text evidence="6">The sequence shown here is derived from an EMBL/GenBank/DDBJ whole genome shotgun (WGS) entry which is preliminary data.</text>
</comment>
<dbReference type="eggNOG" id="COG0439">
    <property type="taxonomic scope" value="Bacteria"/>
</dbReference>
<dbReference type="RefSeq" id="WP_004833814.1">
    <property type="nucleotide sequence ID" value="NZ_AEXM01000001.1"/>
</dbReference>
<proteinExistence type="predicted"/>
<sequence>MGASNYFYEAAQYAKARGAEIIAIDRRPKEECVVKQIADKEFSIDTTDIESIVSLVKRENIDGIYPGASEVNIPVSIEVSERTGIPKYCEKSQWELATNKLIFKNTCVEYGLPITPTYKVTDIMDKDQTKDIEYPVVTKPTDNNGSTGITICNDEKTLIKGYNFAKKSSKKGEVLIEKKMEFEHSLISHYTAQNGKVIFCGLTDKESKKINKKSAPVMSIQFMPSKLTNKFIDEVNEGIINMLEGLGIEYGPIWIEIFYDDNGFYLNEIGYRYGGSLTYYPVEYFYGINQMHLLINYLATGKPLYENFANNELVTENKNNIYCILPIQINEGRISAIKGLDKILKDDYVHAFIQSHIVGDIIEATGTTHQVFGYMHLVSDNKEDLLDFINYIGKNLIIEDEMGRNMLDIIYLR</sequence>
<evidence type="ECO:0000256" key="3">
    <source>
        <dbReference type="ARBA" id="ARBA00022840"/>
    </source>
</evidence>
<organism evidence="6 7">
    <name type="scientific">Anaerococcus prevotii ACS-065-V-Col13</name>
    <dbReference type="NCBI Taxonomy" id="879305"/>
    <lineage>
        <taxon>Bacteria</taxon>
        <taxon>Bacillati</taxon>
        <taxon>Bacillota</taxon>
        <taxon>Tissierellia</taxon>
        <taxon>Tissierellales</taxon>
        <taxon>Peptoniphilaceae</taxon>
        <taxon>Anaerococcus</taxon>
    </lineage>
</organism>
<dbReference type="PANTHER" id="PTHR43055">
    <property type="entry name" value="FORMATE-DEPENDENT PHOSPHORIBOSYLGLYCINAMIDE FORMYLTRANSFERASE"/>
    <property type="match status" value="1"/>
</dbReference>
<gene>
    <name evidence="6" type="ORF">HMPREF9290_1645</name>
</gene>
<evidence type="ECO:0000256" key="4">
    <source>
        <dbReference type="PROSITE-ProRule" id="PRU00409"/>
    </source>
</evidence>
<dbReference type="STRING" id="879305.HMPREF9290_1645"/>
<dbReference type="GO" id="GO:0005829">
    <property type="term" value="C:cytosol"/>
    <property type="evidence" value="ECO:0007669"/>
    <property type="project" value="TreeGrafter"/>
</dbReference>
<dbReference type="GO" id="GO:0016874">
    <property type="term" value="F:ligase activity"/>
    <property type="evidence" value="ECO:0007669"/>
    <property type="project" value="UniProtKB-KW"/>
</dbReference>
<reference evidence="6 7" key="1">
    <citation type="submission" date="2011-01" db="EMBL/GenBank/DDBJ databases">
        <authorList>
            <person name="Durkin A.S."/>
            <person name="Madupu R."/>
            <person name="Torralba M."/>
            <person name="Gillis M."/>
            <person name="Methe B."/>
            <person name="Sutton G."/>
            <person name="Nelson K.E."/>
        </authorList>
    </citation>
    <scope>NUCLEOTIDE SEQUENCE [LARGE SCALE GENOMIC DNA]</scope>
    <source>
        <strain evidence="6 7">ACS-065-V-Col13</strain>
    </source>
</reference>
<dbReference type="PROSITE" id="PS50975">
    <property type="entry name" value="ATP_GRASP"/>
    <property type="match status" value="1"/>
</dbReference>
<feature type="domain" description="ATP-grasp" evidence="5">
    <location>
        <begin position="104"/>
        <end position="299"/>
    </location>
</feature>
<dbReference type="Pfam" id="PF13535">
    <property type="entry name" value="ATP-grasp_4"/>
    <property type="match status" value="1"/>
</dbReference>
<accession>F0GT88</accession>
<dbReference type="GO" id="GO:0046872">
    <property type="term" value="F:metal ion binding"/>
    <property type="evidence" value="ECO:0007669"/>
    <property type="project" value="InterPro"/>
</dbReference>
<keyword evidence="3 4" id="KW-0067">ATP-binding</keyword>
<protein>
    <submittedName>
        <fullName evidence="6">Conserved domain protein</fullName>
    </submittedName>
</protein>
<dbReference type="Gene3D" id="3.30.470.20">
    <property type="entry name" value="ATP-grasp fold, B domain"/>
    <property type="match status" value="1"/>
</dbReference>
<evidence type="ECO:0000259" key="5">
    <source>
        <dbReference type="PROSITE" id="PS50975"/>
    </source>
</evidence>
<evidence type="ECO:0000313" key="6">
    <source>
        <dbReference type="EMBL" id="EGC82968.1"/>
    </source>
</evidence>
<dbReference type="PATRIC" id="fig|879305.3.peg.19"/>
<dbReference type="GO" id="GO:0005524">
    <property type="term" value="F:ATP binding"/>
    <property type="evidence" value="ECO:0007669"/>
    <property type="project" value="UniProtKB-UniRule"/>
</dbReference>
<dbReference type="EMBL" id="AEXM01000001">
    <property type="protein sequence ID" value="EGC82968.1"/>
    <property type="molecule type" value="Genomic_DNA"/>
</dbReference>
<dbReference type="Gene3D" id="3.30.1490.20">
    <property type="entry name" value="ATP-grasp fold, A domain"/>
    <property type="match status" value="1"/>
</dbReference>
<evidence type="ECO:0000256" key="1">
    <source>
        <dbReference type="ARBA" id="ARBA00022598"/>
    </source>
</evidence>
<dbReference type="InterPro" id="IPR011761">
    <property type="entry name" value="ATP-grasp"/>
</dbReference>
<keyword evidence="7" id="KW-1185">Reference proteome</keyword>
<dbReference type="Proteomes" id="UP000005286">
    <property type="component" value="Unassembled WGS sequence"/>
</dbReference>
<dbReference type="InterPro" id="IPR013815">
    <property type="entry name" value="ATP_grasp_subdomain_1"/>
</dbReference>
<dbReference type="SUPFAM" id="SSF56059">
    <property type="entry name" value="Glutathione synthetase ATP-binding domain-like"/>
    <property type="match status" value="1"/>
</dbReference>
<keyword evidence="1" id="KW-0436">Ligase</keyword>
<dbReference type="Gene3D" id="3.40.50.20">
    <property type="match status" value="1"/>
</dbReference>
<dbReference type="AlphaFoldDB" id="F0GT88"/>